<keyword evidence="8" id="KW-1185">Reference proteome</keyword>
<organism evidence="7 8">
    <name type="scientific">Cellulomonas bogoriensis 69B4 = DSM 16987</name>
    <dbReference type="NCBI Taxonomy" id="1386082"/>
    <lineage>
        <taxon>Bacteria</taxon>
        <taxon>Bacillati</taxon>
        <taxon>Actinomycetota</taxon>
        <taxon>Actinomycetes</taxon>
        <taxon>Micrococcales</taxon>
        <taxon>Cellulomonadaceae</taxon>
        <taxon>Cellulomonas</taxon>
    </lineage>
</organism>
<feature type="transmembrane region" description="Helical" evidence="5">
    <location>
        <begin position="359"/>
        <end position="380"/>
    </location>
</feature>
<evidence type="ECO:0000256" key="5">
    <source>
        <dbReference type="SAM" id="Phobius"/>
    </source>
</evidence>
<dbReference type="SUPFAM" id="SSF103473">
    <property type="entry name" value="MFS general substrate transporter"/>
    <property type="match status" value="1"/>
</dbReference>
<comment type="caution">
    <text evidence="7">The sequence shown here is derived from an EMBL/GenBank/DDBJ whole genome shotgun (WGS) entry which is preliminary data.</text>
</comment>
<feature type="transmembrane region" description="Helical" evidence="5">
    <location>
        <begin position="38"/>
        <end position="59"/>
    </location>
</feature>
<accession>A0A0A0BLA0</accession>
<feature type="domain" description="Major facilitator superfamily (MFS) profile" evidence="6">
    <location>
        <begin position="1"/>
        <end position="386"/>
    </location>
</feature>
<dbReference type="InterPro" id="IPR052524">
    <property type="entry name" value="MFS_Cyanate_Porter"/>
</dbReference>
<dbReference type="GO" id="GO:0005886">
    <property type="term" value="C:plasma membrane"/>
    <property type="evidence" value="ECO:0007669"/>
    <property type="project" value="UniProtKB-SubCell"/>
</dbReference>
<keyword evidence="3 5" id="KW-1133">Transmembrane helix</keyword>
<dbReference type="PANTHER" id="PTHR23523:SF2">
    <property type="entry name" value="2-NITROIMIDAZOLE TRANSPORTER"/>
    <property type="match status" value="1"/>
</dbReference>
<reference evidence="7 8" key="1">
    <citation type="submission" date="2013-08" db="EMBL/GenBank/DDBJ databases">
        <title>Genome sequencing of Cellulomonas bogoriensis 69B4.</title>
        <authorList>
            <person name="Chen F."/>
            <person name="Li Y."/>
            <person name="Wang G."/>
        </authorList>
    </citation>
    <scope>NUCLEOTIDE SEQUENCE [LARGE SCALE GENOMIC DNA]</scope>
    <source>
        <strain evidence="7 8">69B4</strain>
    </source>
</reference>
<dbReference type="InterPro" id="IPR036259">
    <property type="entry name" value="MFS_trans_sf"/>
</dbReference>
<evidence type="ECO:0000313" key="7">
    <source>
        <dbReference type="EMBL" id="KGM09278.1"/>
    </source>
</evidence>
<keyword evidence="2 5" id="KW-0812">Transmembrane</keyword>
<evidence type="ECO:0000259" key="6">
    <source>
        <dbReference type="PROSITE" id="PS50850"/>
    </source>
</evidence>
<keyword evidence="4 5" id="KW-0472">Membrane</keyword>
<comment type="subcellular location">
    <subcellularLocation>
        <location evidence="1">Cell membrane</location>
        <topology evidence="1">Multi-pass membrane protein</topology>
    </subcellularLocation>
</comment>
<evidence type="ECO:0000256" key="4">
    <source>
        <dbReference type="ARBA" id="ARBA00023136"/>
    </source>
</evidence>
<name>A0A0A0BLA0_9CELL</name>
<evidence type="ECO:0000256" key="2">
    <source>
        <dbReference type="ARBA" id="ARBA00022692"/>
    </source>
</evidence>
<feature type="transmembrane region" description="Helical" evidence="5">
    <location>
        <begin position="66"/>
        <end position="85"/>
    </location>
</feature>
<protein>
    <submittedName>
        <fullName evidence="7">MFS transporter</fullName>
    </submittedName>
</protein>
<dbReference type="PANTHER" id="PTHR23523">
    <property type="match status" value="1"/>
</dbReference>
<feature type="transmembrane region" description="Helical" evidence="5">
    <location>
        <begin position="269"/>
        <end position="289"/>
    </location>
</feature>
<proteinExistence type="predicted"/>
<dbReference type="AlphaFoldDB" id="A0A0A0BLA0"/>
<feature type="transmembrane region" description="Helical" evidence="5">
    <location>
        <begin position="204"/>
        <end position="226"/>
    </location>
</feature>
<evidence type="ECO:0000256" key="3">
    <source>
        <dbReference type="ARBA" id="ARBA00022989"/>
    </source>
</evidence>
<gene>
    <name evidence="7" type="ORF">N869_07370</name>
</gene>
<evidence type="ECO:0000256" key="1">
    <source>
        <dbReference type="ARBA" id="ARBA00004651"/>
    </source>
</evidence>
<dbReference type="InterPro" id="IPR011701">
    <property type="entry name" value="MFS"/>
</dbReference>
<feature type="transmembrane region" description="Helical" evidence="5">
    <location>
        <begin position="295"/>
        <end position="316"/>
    </location>
</feature>
<feature type="transmembrane region" description="Helical" evidence="5">
    <location>
        <begin position="156"/>
        <end position="176"/>
    </location>
</feature>
<dbReference type="Pfam" id="PF07690">
    <property type="entry name" value="MFS_1"/>
    <property type="match status" value="1"/>
</dbReference>
<feature type="transmembrane region" description="Helical" evidence="5">
    <location>
        <begin position="91"/>
        <end position="116"/>
    </location>
</feature>
<dbReference type="GO" id="GO:0022857">
    <property type="term" value="F:transmembrane transporter activity"/>
    <property type="evidence" value="ECO:0007669"/>
    <property type="project" value="InterPro"/>
</dbReference>
<dbReference type="InterPro" id="IPR020846">
    <property type="entry name" value="MFS_dom"/>
</dbReference>
<dbReference type="PROSITE" id="PS50850">
    <property type="entry name" value="MFS"/>
    <property type="match status" value="1"/>
</dbReference>
<dbReference type="Proteomes" id="UP000054314">
    <property type="component" value="Unassembled WGS sequence"/>
</dbReference>
<evidence type="ECO:0000313" key="8">
    <source>
        <dbReference type="Proteomes" id="UP000054314"/>
    </source>
</evidence>
<sequence>MPWLVVWGIVLAGLSLRGPMVAPAPVIGRISEDVGLTAGVAGLVTSLPVLCFALTTPLAPRVIRRVGAEGAVVLCLLGVLAGTLLRSAGPAWVLLAGTVVIGVSITIGNVVTPVIIRREVPASRVGAVTGAYSSALNVGSMITSLGTAPLAGLVGWRWALVTWGTIAAAGAVFWWLMRRRALARPNTLTTLPPAPTPSPVVVRVGWLLTVTFAAQSFAYMSVTAWLPSLLADEQGLSLAAAGATASFFQVSAVVGALGVPALTARSPAWVPMLVVGALWCALPVGLLVAPGAFSLWAIVGGVAQGAGFTAIFSIVVRIARSDREATYTSAKVQTGGYYAAATGPVLVGHLYATSGGWDLPLLVVLGATCTFVVFGVLAALSARRPA</sequence>
<feature type="transmembrane region" description="Helical" evidence="5">
    <location>
        <begin position="128"/>
        <end position="150"/>
    </location>
</feature>
<feature type="transmembrane region" description="Helical" evidence="5">
    <location>
        <begin position="336"/>
        <end position="353"/>
    </location>
</feature>
<feature type="transmembrane region" description="Helical" evidence="5">
    <location>
        <begin position="238"/>
        <end position="262"/>
    </location>
</feature>
<dbReference type="Gene3D" id="1.20.1250.20">
    <property type="entry name" value="MFS general substrate transporter like domains"/>
    <property type="match status" value="2"/>
</dbReference>
<dbReference type="EMBL" id="AXCZ01000202">
    <property type="protein sequence ID" value="KGM09278.1"/>
    <property type="molecule type" value="Genomic_DNA"/>
</dbReference>